<evidence type="ECO:0000313" key="2">
    <source>
        <dbReference type="Proteomes" id="UP000008633"/>
    </source>
</evidence>
<protein>
    <recommendedName>
        <fullName evidence="3">Phage tail assembly protein</fullName>
    </recommendedName>
</protein>
<reference evidence="2" key="2">
    <citation type="submission" date="2011-01" db="EMBL/GenBank/DDBJ databases">
        <title>The complete genome of Nitratifractor salsuginis DSM 16511.</title>
        <authorList>
            <consortium name="US DOE Joint Genome Institute (JGI-PGF)"/>
            <person name="Lucas S."/>
            <person name="Copeland A."/>
            <person name="Lapidus A."/>
            <person name="Bruce D."/>
            <person name="Goodwin L."/>
            <person name="Pitluck S."/>
            <person name="Kyrpides N."/>
            <person name="Mavromatis K."/>
            <person name="Ivanova N."/>
            <person name="Mikhailova N."/>
            <person name="Zeytun A."/>
            <person name="Detter J.C."/>
            <person name="Tapia R."/>
            <person name="Han C."/>
            <person name="Land M."/>
            <person name="Hauser L."/>
            <person name="Markowitz V."/>
            <person name="Cheng J.-F."/>
            <person name="Hugenholtz P."/>
            <person name="Woyke T."/>
            <person name="Wu D."/>
            <person name="Tindall B."/>
            <person name="Schuetze A."/>
            <person name="Brambilla E."/>
            <person name="Klenk H.-P."/>
            <person name="Eisen J.A."/>
        </authorList>
    </citation>
    <scope>NUCLEOTIDE SEQUENCE [LARGE SCALE GENOMIC DNA]</scope>
    <source>
        <strain evidence="2">DSM 16511 / JCM 12458 / E9I37-1</strain>
    </source>
</reference>
<sequence>MGTIKVSLPEPMTIDGKEVRELEFREPLGADIEGLIGTESLGKSVTKLASSLCTNIPLSEDEIRAMSAKNYLSVSEVMMGFLG</sequence>
<dbReference type="STRING" id="749222.Nitsa_1772"/>
<dbReference type="Proteomes" id="UP000008633">
    <property type="component" value="Chromosome"/>
</dbReference>
<dbReference type="KEGG" id="nsa:Nitsa_1772"/>
<dbReference type="HOGENOM" id="CLU_2539141_0_0_7"/>
<evidence type="ECO:0008006" key="3">
    <source>
        <dbReference type="Google" id="ProtNLM"/>
    </source>
</evidence>
<dbReference type="InterPro" id="IPR019289">
    <property type="entry name" value="Phage_tail_E/E"/>
</dbReference>
<accession>E6X1M6</accession>
<gene>
    <name evidence="1" type="ordered locus">Nitsa_1772</name>
</gene>
<dbReference type="AlphaFoldDB" id="E6X1M6"/>
<evidence type="ECO:0000313" key="1">
    <source>
        <dbReference type="EMBL" id="ADV47017.1"/>
    </source>
</evidence>
<dbReference type="RefSeq" id="WP_013554702.1">
    <property type="nucleotide sequence ID" value="NC_014935.1"/>
</dbReference>
<name>E6X1M6_NITSE</name>
<keyword evidence="2" id="KW-1185">Reference proteome</keyword>
<dbReference type="EMBL" id="CP002452">
    <property type="protein sequence ID" value="ADV47017.1"/>
    <property type="molecule type" value="Genomic_DNA"/>
</dbReference>
<proteinExistence type="predicted"/>
<dbReference type="Pfam" id="PF10109">
    <property type="entry name" value="Phage_TAC_7"/>
    <property type="match status" value="1"/>
</dbReference>
<dbReference type="OrthoDB" id="9896596at2"/>
<organism evidence="1 2">
    <name type="scientific">Nitratifractor salsuginis (strain DSM 16511 / JCM 12458 / E9I37-1)</name>
    <dbReference type="NCBI Taxonomy" id="749222"/>
    <lineage>
        <taxon>Bacteria</taxon>
        <taxon>Pseudomonadati</taxon>
        <taxon>Campylobacterota</taxon>
        <taxon>Epsilonproteobacteria</taxon>
        <taxon>Campylobacterales</taxon>
        <taxon>Sulfurovaceae</taxon>
        <taxon>Nitratifractor</taxon>
    </lineage>
</organism>
<reference evidence="1 2" key="1">
    <citation type="journal article" date="2011" name="Stand. Genomic Sci.">
        <title>Complete genome sequence of Nitratifractor salsuginis type strain (E9I37-1).</title>
        <authorList>
            <person name="Anderson I."/>
            <person name="Sikorski J."/>
            <person name="Zeytun A."/>
            <person name="Nolan M."/>
            <person name="Lapidus A."/>
            <person name="Lucas S."/>
            <person name="Hammon N."/>
            <person name="Deshpande S."/>
            <person name="Cheng J.F."/>
            <person name="Tapia R."/>
            <person name="Han C."/>
            <person name="Goodwin L."/>
            <person name="Pitluck S."/>
            <person name="Liolios K."/>
            <person name="Pagani I."/>
            <person name="Ivanova N."/>
            <person name="Huntemann M."/>
            <person name="Mavromatis K."/>
            <person name="Ovchinikova G."/>
            <person name="Pati A."/>
            <person name="Chen A."/>
            <person name="Palaniappan K."/>
            <person name="Land M."/>
            <person name="Hauser L."/>
            <person name="Brambilla E.M."/>
            <person name="Ngatchou-Djao O.D."/>
            <person name="Rohde M."/>
            <person name="Tindall B.J."/>
            <person name="Goker M."/>
            <person name="Detter J.C."/>
            <person name="Woyke T."/>
            <person name="Bristow J."/>
            <person name="Eisen J.A."/>
            <person name="Markowitz V."/>
            <person name="Hugenholtz P."/>
            <person name="Klenk H.P."/>
            <person name="Kyrpides N.C."/>
        </authorList>
    </citation>
    <scope>NUCLEOTIDE SEQUENCE [LARGE SCALE GENOMIC DNA]</scope>
    <source>
        <strain evidence="2">DSM 16511 / JCM 12458 / E9I37-1</strain>
    </source>
</reference>